<accession>A0AAE3P0J4</accession>
<dbReference type="InterPro" id="IPR045670">
    <property type="entry name" value="DUF5916"/>
</dbReference>
<dbReference type="EMBL" id="JARGDL010000009">
    <property type="protein sequence ID" value="MDF1612035.1"/>
    <property type="molecule type" value="Genomic_DNA"/>
</dbReference>
<evidence type="ECO:0000313" key="4">
    <source>
        <dbReference type="EMBL" id="MDF1612035.1"/>
    </source>
</evidence>
<dbReference type="CDD" id="cd09618">
    <property type="entry name" value="CBM9_like_2"/>
    <property type="match status" value="1"/>
</dbReference>
<feature type="chain" id="PRO_5042265787" evidence="1">
    <location>
        <begin position="19"/>
        <end position="707"/>
    </location>
</feature>
<dbReference type="GO" id="GO:0004553">
    <property type="term" value="F:hydrolase activity, hydrolyzing O-glycosyl compounds"/>
    <property type="evidence" value="ECO:0007669"/>
    <property type="project" value="InterPro"/>
</dbReference>
<dbReference type="InterPro" id="IPR010502">
    <property type="entry name" value="Carb-bd_dom_fam9"/>
</dbReference>
<dbReference type="Gene3D" id="2.60.40.1190">
    <property type="match status" value="1"/>
</dbReference>
<evidence type="ECO:0000259" key="2">
    <source>
        <dbReference type="Pfam" id="PF06452"/>
    </source>
</evidence>
<feature type="domain" description="DUF5916" evidence="3">
    <location>
        <begin position="235"/>
        <end position="329"/>
    </location>
</feature>
<dbReference type="GO" id="GO:0030246">
    <property type="term" value="F:carbohydrate binding"/>
    <property type="evidence" value="ECO:0007669"/>
    <property type="project" value="InterPro"/>
</dbReference>
<name>A0AAE3P0J4_9BACT</name>
<gene>
    <name evidence="4" type="ORF">P0M35_07720</name>
</gene>
<dbReference type="Pfam" id="PF06452">
    <property type="entry name" value="CBM9_1"/>
    <property type="match status" value="1"/>
</dbReference>
<evidence type="ECO:0000259" key="3">
    <source>
        <dbReference type="Pfam" id="PF19313"/>
    </source>
</evidence>
<feature type="signal peptide" evidence="1">
    <location>
        <begin position="1"/>
        <end position="18"/>
    </location>
</feature>
<evidence type="ECO:0000256" key="1">
    <source>
        <dbReference type="SAM" id="SignalP"/>
    </source>
</evidence>
<protein>
    <submittedName>
        <fullName evidence="4">DUF5916 domain-containing protein</fullName>
    </submittedName>
</protein>
<dbReference type="AlphaFoldDB" id="A0AAE3P0J4"/>
<dbReference type="Proteomes" id="UP001221302">
    <property type="component" value="Unassembled WGS sequence"/>
</dbReference>
<keyword evidence="5" id="KW-1185">Reference proteome</keyword>
<sequence>MKSKILIFLLIALFSSFAQTKKIEAVKTNTPPKIDGYINEDVWKLAKPISDFLQQEPIAGNKPSYKTEVRILYDDYNLYLSVMCYDDEPEKIIAREMKWDGFISGDDNVKILFDTFNDNRSAYWFATNPLGAKDDALLTGFEMKDFNQDWNGVWDVECKILENGWSAEFVFPFSTFKFYDHEKQVWGFNIQRTIKRNNEDVLWSSVGQNLGMMKIANAGDLVGIEKIKRGNPIYLKPFFTAGAQFSSGTKNFIHEPGIDLKYGINETLTLDATINTDFAQVESDRARINLSRFPLFFPEKREFFLEGKKFFDFNLGGNNTIFYSRRIGLKDGVQIPIIAGAKLVGRLDDYEIGFIDMQTATKDTVQSTNFLALRVKYDLFNSSYVGFMTTNKFLKDKISNSFGADFNFSFNDFLGDKNLVLFGAIAKSNESNSLKNSWAGNFFIDFPNDFIDTFLGYRFIQGGFDPQLGFISRKGIQQFIYNLNIEPRINEHGIKKLRFQPIESNFFIDRNGNLETASLMFSPIGVVFESGDQFSFGFGRSFDYPKEDFDIFDTTKVKAGKYWESGYGFEARTSSSRNIFGRIEISKTGFYGGKRSSVGTNVSYTINKHFTISADYQKNFLSFKSSKFSTDEFGGRLTYNISTKLLSSLFTQWNNELNEININYRFNWKPKVGSDFYIVLNQVLSTKDKIQSKEFAILAKFVWMFII</sequence>
<organism evidence="4 5">
    <name type="scientific">Stygiobacter electus</name>
    <dbReference type="NCBI Taxonomy" id="3032292"/>
    <lineage>
        <taxon>Bacteria</taxon>
        <taxon>Pseudomonadati</taxon>
        <taxon>Ignavibacteriota</taxon>
        <taxon>Ignavibacteria</taxon>
        <taxon>Ignavibacteriales</taxon>
        <taxon>Melioribacteraceae</taxon>
        <taxon>Stygiobacter</taxon>
    </lineage>
</organism>
<dbReference type="SUPFAM" id="SSF49344">
    <property type="entry name" value="CBD9-like"/>
    <property type="match status" value="1"/>
</dbReference>
<dbReference type="GO" id="GO:0016052">
    <property type="term" value="P:carbohydrate catabolic process"/>
    <property type="evidence" value="ECO:0007669"/>
    <property type="project" value="InterPro"/>
</dbReference>
<dbReference type="RefSeq" id="WP_321535803.1">
    <property type="nucleotide sequence ID" value="NZ_JARGDL010000009.1"/>
</dbReference>
<proteinExistence type="predicted"/>
<comment type="caution">
    <text evidence="4">The sequence shown here is derived from an EMBL/GenBank/DDBJ whole genome shotgun (WGS) entry which is preliminary data.</text>
</comment>
<evidence type="ECO:0000313" key="5">
    <source>
        <dbReference type="Proteomes" id="UP001221302"/>
    </source>
</evidence>
<dbReference type="Pfam" id="PF19313">
    <property type="entry name" value="DUF5916"/>
    <property type="match status" value="1"/>
</dbReference>
<reference evidence="4" key="1">
    <citation type="submission" date="2023-03" db="EMBL/GenBank/DDBJ databases">
        <title>Stygiobacter electus gen. nov., sp. nov., facultatively anaerobic thermotolerant bacterium of the class Ignavibacteria from a well of Yessentuki mineral water deposit.</title>
        <authorList>
            <person name="Podosokorskaya O.A."/>
            <person name="Elcheninov A.G."/>
            <person name="Petrova N.F."/>
            <person name="Zavarzina D.G."/>
            <person name="Kublanov I.V."/>
            <person name="Merkel A.Y."/>
        </authorList>
    </citation>
    <scope>NUCLEOTIDE SEQUENCE</scope>
    <source>
        <strain evidence="4">09-Me</strain>
    </source>
</reference>
<keyword evidence="1" id="KW-0732">Signal</keyword>
<feature type="domain" description="Carbohydrate-binding" evidence="2">
    <location>
        <begin position="34"/>
        <end position="192"/>
    </location>
</feature>